<dbReference type="AlphaFoldDB" id="A0A0F9UDS9"/>
<dbReference type="InterPro" id="IPR048444">
    <property type="entry name" value="DNMK"/>
</dbReference>
<sequence length="188" mass="21512">MSKLIIGISGKKRRGKDTAALYLSSLLGAANAKTMYWATKLKIAAAEMLGLPTYHFFTDANKDKEYEIATGIFMTGRKFLQLFGTDCFRDLFHPNFWVFQFMKELSARKEGIILIPDTRFPNEYEAIKDQGGYVIRIERDMPFVEGDDHVSETALDDHQFDLVISNNGDLLGTNFIEPLKQFVEDYCR</sequence>
<reference evidence="1" key="1">
    <citation type="journal article" date="2015" name="Nature">
        <title>Complex archaea that bridge the gap between prokaryotes and eukaryotes.</title>
        <authorList>
            <person name="Spang A."/>
            <person name="Saw J.H."/>
            <person name="Jorgensen S.L."/>
            <person name="Zaremba-Niedzwiedzka K."/>
            <person name="Martijn J."/>
            <person name="Lind A.E."/>
            <person name="van Eijk R."/>
            <person name="Schleper C."/>
            <person name="Guy L."/>
            <person name="Ettema T.J."/>
        </authorList>
    </citation>
    <scope>NUCLEOTIDE SEQUENCE</scope>
</reference>
<gene>
    <name evidence="1" type="ORF">LCGC14_0278700</name>
</gene>
<dbReference type="Pfam" id="PF21448">
    <property type="entry name" value="DNMK"/>
    <property type="match status" value="1"/>
</dbReference>
<accession>A0A0F9UDS9</accession>
<dbReference type="InterPro" id="IPR027417">
    <property type="entry name" value="P-loop_NTPase"/>
</dbReference>
<dbReference type="EMBL" id="LAZR01000158">
    <property type="protein sequence ID" value="KKN85547.1"/>
    <property type="molecule type" value="Genomic_DNA"/>
</dbReference>
<proteinExistence type="predicted"/>
<organism evidence="1">
    <name type="scientific">marine sediment metagenome</name>
    <dbReference type="NCBI Taxonomy" id="412755"/>
    <lineage>
        <taxon>unclassified sequences</taxon>
        <taxon>metagenomes</taxon>
        <taxon>ecological metagenomes</taxon>
    </lineage>
</organism>
<dbReference type="Gene3D" id="3.40.50.300">
    <property type="entry name" value="P-loop containing nucleotide triphosphate hydrolases"/>
    <property type="match status" value="1"/>
</dbReference>
<evidence type="ECO:0008006" key="2">
    <source>
        <dbReference type="Google" id="ProtNLM"/>
    </source>
</evidence>
<evidence type="ECO:0000313" key="1">
    <source>
        <dbReference type="EMBL" id="KKN85547.1"/>
    </source>
</evidence>
<name>A0A0F9UDS9_9ZZZZ</name>
<protein>
    <recommendedName>
        <fullName evidence="2">Deoxynucleotide monophosphate kinase</fullName>
    </recommendedName>
</protein>
<comment type="caution">
    <text evidence="1">The sequence shown here is derived from an EMBL/GenBank/DDBJ whole genome shotgun (WGS) entry which is preliminary data.</text>
</comment>